<keyword evidence="8" id="KW-1185">Reference proteome</keyword>
<feature type="non-terminal residue" evidence="7">
    <location>
        <position position="1"/>
    </location>
</feature>
<organism evidence="7 8">
    <name type="scientific">Macrophomina phaseolina</name>
    <dbReference type="NCBI Taxonomy" id="35725"/>
    <lineage>
        <taxon>Eukaryota</taxon>
        <taxon>Fungi</taxon>
        <taxon>Dikarya</taxon>
        <taxon>Ascomycota</taxon>
        <taxon>Pezizomycotina</taxon>
        <taxon>Dothideomycetes</taxon>
        <taxon>Dothideomycetes incertae sedis</taxon>
        <taxon>Botryosphaeriales</taxon>
        <taxon>Botryosphaeriaceae</taxon>
        <taxon>Macrophomina</taxon>
    </lineage>
</organism>
<dbReference type="Pfam" id="PF07690">
    <property type="entry name" value="MFS_1"/>
    <property type="match status" value="1"/>
</dbReference>
<evidence type="ECO:0000256" key="4">
    <source>
        <dbReference type="ARBA" id="ARBA00023136"/>
    </source>
</evidence>
<dbReference type="InterPro" id="IPR020846">
    <property type="entry name" value="MFS_dom"/>
</dbReference>
<evidence type="ECO:0000256" key="2">
    <source>
        <dbReference type="ARBA" id="ARBA00022692"/>
    </source>
</evidence>
<comment type="caution">
    <text evidence="7">The sequence shown here is derived from an EMBL/GenBank/DDBJ whole genome shotgun (WGS) entry which is preliminary data.</text>
</comment>
<evidence type="ECO:0000256" key="5">
    <source>
        <dbReference type="SAM" id="Phobius"/>
    </source>
</evidence>
<feature type="domain" description="Major facilitator superfamily (MFS) profile" evidence="6">
    <location>
        <begin position="8"/>
        <end position="110"/>
    </location>
</feature>
<proteinExistence type="predicted"/>
<accession>A0ABQ8G422</accession>
<feature type="transmembrane region" description="Helical" evidence="5">
    <location>
        <begin position="6"/>
        <end position="27"/>
    </location>
</feature>
<keyword evidence="2 5" id="KW-0812">Transmembrane</keyword>
<evidence type="ECO:0000256" key="1">
    <source>
        <dbReference type="ARBA" id="ARBA00004141"/>
    </source>
</evidence>
<dbReference type="Gene3D" id="1.20.1720.10">
    <property type="entry name" value="Multidrug resistance protein D"/>
    <property type="match status" value="1"/>
</dbReference>
<dbReference type="PANTHER" id="PTHR23501">
    <property type="entry name" value="MAJOR FACILITATOR SUPERFAMILY"/>
    <property type="match status" value="1"/>
</dbReference>
<evidence type="ECO:0000313" key="7">
    <source>
        <dbReference type="EMBL" id="KAH7042042.1"/>
    </source>
</evidence>
<feature type="transmembrane region" description="Helical" evidence="5">
    <location>
        <begin position="73"/>
        <end position="92"/>
    </location>
</feature>
<dbReference type="SUPFAM" id="SSF103473">
    <property type="entry name" value="MFS general substrate transporter"/>
    <property type="match status" value="1"/>
</dbReference>
<feature type="non-terminal residue" evidence="7">
    <location>
        <position position="110"/>
    </location>
</feature>
<name>A0ABQ8G422_9PEZI</name>
<gene>
    <name evidence="7" type="ORF">B0J12DRAFT_538604</name>
</gene>
<reference evidence="7 8" key="1">
    <citation type="journal article" date="2021" name="Nat. Commun.">
        <title>Genetic determinants of endophytism in the Arabidopsis root mycobiome.</title>
        <authorList>
            <person name="Mesny F."/>
            <person name="Miyauchi S."/>
            <person name="Thiergart T."/>
            <person name="Pickel B."/>
            <person name="Atanasova L."/>
            <person name="Karlsson M."/>
            <person name="Huettel B."/>
            <person name="Barry K.W."/>
            <person name="Haridas S."/>
            <person name="Chen C."/>
            <person name="Bauer D."/>
            <person name="Andreopoulos W."/>
            <person name="Pangilinan J."/>
            <person name="LaButti K."/>
            <person name="Riley R."/>
            <person name="Lipzen A."/>
            <person name="Clum A."/>
            <person name="Drula E."/>
            <person name="Henrissat B."/>
            <person name="Kohler A."/>
            <person name="Grigoriev I.V."/>
            <person name="Martin F.M."/>
            <person name="Hacquard S."/>
        </authorList>
    </citation>
    <scope>NUCLEOTIDE SEQUENCE [LARGE SCALE GENOMIC DNA]</scope>
    <source>
        <strain evidence="7 8">MPI-SDFR-AT-0080</strain>
    </source>
</reference>
<dbReference type="InterPro" id="IPR036259">
    <property type="entry name" value="MFS_trans_sf"/>
</dbReference>
<comment type="subcellular location">
    <subcellularLocation>
        <location evidence="1">Membrane</location>
        <topology evidence="1">Multi-pass membrane protein</topology>
    </subcellularLocation>
</comment>
<dbReference type="PROSITE" id="PS50850">
    <property type="entry name" value="MFS"/>
    <property type="match status" value="1"/>
</dbReference>
<keyword evidence="3 5" id="KW-1133">Transmembrane helix</keyword>
<evidence type="ECO:0000259" key="6">
    <source>
        <dbReference type="PROSITE" id="PS50850"/>
    </source>
</evidence>
<dbReference type="InterPro" id="IPR011701">
    <property type="entry name" value="MFS"/>
</dbReference>
<dbReference type="Proteomes" id="UP000774617">
    <property type="component" value="Unassembled WGS sequence"/>
</dbReference>
<evidence type="ECO:0000256" key="3">
    <source>
        <dbReference type="ARBA" id="ARBA00022989"/>
    </source>
</evidence>
<dbReference type="PANTHER" id="PTHR23501:SF78">
    <property type="entry name" value="MAJOR FACILITATOR SUPERFAMILY (MFS) PROFILE DOMAIN-CONTAINING PROTEIN-RELATED"/>
    <property type="match status" value="1"/>
</dbReference>
<protein>
    <submittedName>
        <fullName evidence="7">Major facilitator superfamily domain-containing protein</fullName>
    </submittedName>
</protein>
<dbReference type="EMBL" id="JAGTJR010000028">
    <property type="protein sequence ID" value="KAH7042042.1"/>
    <property type="molecule type" value="Genomic_DNA"/>
</dbReference>
<keyword evidence="4 5" id="KW-0472">Membrane</keyword>
<evidence type="ECO:0000313" key="8">
    <source>
        <dbReference type="Proteomes" id="UP000774617"/>
    </source>
</evidence>
<sequence length="110" mass="11689">PFRRLLSAYLCLAAIYFISFLDINSVATAPPAISRSLNAGNSITWTGTSYLMGQTAFQALYGRLSDIFGRKPVLLACIGFLILGDLLCAFAQTSTRLYVCRALSGVGGGG</sequence>